<keyword evidence="8" id="KW-0862">Zinc</keyword>
<dbReference type="EMBL" id="NCKV01017332">
    <property type="protein sequence ID" value="RWS20473.1"/>
    <property type="molecule type" value="Genomic_DNA"/>
</dbReference>
<keyword evidence="7" id="KW-0378">Hydrolase</keyword>
<reference evidence="12 13" key="1">
    <citation type="journal article" date="2018" name="Gigascience">
        <title>Genomes of trombidid mites reveal novel predicted allergens and laterally-transferred genes associated with secondary metabolism.</title>
        <authorList>
            <person name="Dong X."/>
            <person name="Chaisiri K."/>
            <person name="Xia D."/>
            <person name="Armstrong S.D."/>
            <person name="Fang Y."/>
            <person name="Donnelly M.J."/>
            <person name="Kadowaki T."/>
            <person name="McGarry J.W."/>
            <person name="Darby A.C."/>
            <person name="Makepeace B.L."/>
        </authorList>
    </citation>
    <scope>NUCLEOTIDE SEQUENCE [LARGE SCALE GENOMIC DNA]</scope>
    <source>
        <strain evidence="12">UoL-UT</strain>
    </source>
</reference>
<comment type="caution">
    <text evidence="10">Lacks conserved residue(s) required for the propagation of feature annotation.</text>
</comment>
<dbReference type="Gene3D" id="3.40.630.10">
    <property type="entry name" value="Zn peptidases"/>
    <property type="match status" value="1"/>
</dbReference>
<comment type="cofactor">
    <cofactor evidence="1">
        <name>Zn(2+)</name>
        <dbReference type="ChEBI" id="CHEBI:29105"/>
    </cofactor>
</comment>
<dbReference type="PANTHER" id="PTHR11705:SF143">
    <property type="entry name" value="SLL0236 PROTEIN"/>
    <property type="match status" value="1"/>
</dbReference>
<keyword evidence="6" id="KW-0732">Signal</keyword>
<feature type="non-terminal residue" evidence="12">
    <location>
        <position position="1"/>
    </location>
</feature>
<sequence length="241" mass="27017">CGSASVSWITPAACLWITKFLLSRNHPLLNYFQFRIIPVLNPDGYAYTWTNDRFWRKNRAPKANGCFGTFINRNFDIAFGGGDSSSNPCDENYRGQNAFSEKESQAIRSFFNSNPPPRYYFSFFSFGQQWMYPFGYTTNLPQDVQRLSDKANQAVNDLYSIYGTVYGTGNVAGVLGGTKSGTSNDWVYTKTRTEFAFSLLLGDTGDFGFCLPSNHIGGNGLEVIFAISEMVTNNRNMLVLP</sequence>
<keyword evidence="13" id="KW-1185">Reference proteome</keyword>
<evidence type="ECO:0000313" key="13">
    <source>
        <dbReference type="Proteomes" id="UP000288716"/>
    </source>
</evidence>
<comment type="similarity">
    <text evidence="2 10">Belongs to the peptidase M14 family.</text>
</comment>
<dbReference type="GO" id="GO:0005615">
    <property type="term" value="C:extracellular space"/>
    <property type="evidence" value="ECO:0007669"/>
    <property type="project" value="TreeGrafter"/>
</dbReference>
<dbReference type="SUPFAM" id="SSF53187">
    <property type="entry name" value="Zn-dependent exopeptidases"/>
    <property type="match status" value="1"/>
</dbReference>
<comment type="caution">
    <text evidence="12">The sequence shown here is derived from an EMBL/GenBank/DDBJ whole genome shotgun (WGS) entry which is preliminary data.</text>
</comment>
<evidence type="ECO:0000256" key="10">
    <source>
        <dbReference type="PROSITE-ProRule" id="PRU01379"/>
    </source>
</evidence>
<keyword evidence="4" id="KW-0645">Protease</keyword>
<keyword evidence="9" id="KW-0482">Metalloprotease</keyword>
<dbReference type="InterPro" id="IPR000834">
    <property type="entry name" value="Peptidase_M14"/>
</dbReference>
<dbReference type="PANTHER" id="PTHR11705">
    <property type="entry name" value="PROTEASE FAMILY M14 CARBOXYPEPTIDASE A,B"/>
    <property type="match status" value="1"/>
</dbReference>
<keyword evidence="3" id="KW-0121">Carboxypeptidase</keyword>
<dbReference type="GO" id="GO:0004181">
    <property type="term" value="F:metallocarboxypeptidase activity"/>
    <property type="evidence" value="ECO:0007669"/>
    <property type="project" value="InterPro"/>
</dbReference>
<proteinExistence type="inferred from homology"/>
<organism evidence="12 13">
    <name type="scientific">Leptotrombidium deliense</name>
    <dbReference type="NCBI Taxonomy" id="299467"/>
    <lineage>
        <taxon>Eukaryota</taxon>
        <taxon>Metazoa</taxon>
        <taxon>Ecdysozoa</taxon>
        <taxon>Arthropoda</taxon>
        <taxon>Chelicerata</taxon>
        <taxon>Arachnida</taxon>
        <taxon>Acari</taxon>
        <taxon>Acariformes</taxon>
        <taxon>Trombidiformes</taxon>
        <taxon>Prostigmata</taxon>
        <taxon>Anystina</taxon>
        <taxon>Parasitengona</taxon>
        <taxon>Trombiculoidea</taxon>
        <taxon>Trombiculidae</taxon>
        <taxon>Leptotrombidium</taxon>
    </lineage>
</organism>
<evidence type="ECO:0000256" key="7">
    <source>
        <dbReference type="ARBA" id="ARBA00022801"/>
    </source>
</evidence>
<dbReference type="PROSITE" id="PS52035">
    <property type="entry name" value="PEPTIDASE_M14"/>
    <property type="match status" value="1"/>
</dbReference>
<feature type="domain" description="Peptidase M14" evidence="11">
    <location>
        <begin position="1"/>
        <end position="234"/>
    </location>
</feature>
<accession>A0A443RYQ2</accession>
<dbReference type="GO" id="GO:0008270">
    <property type="term" value="F:zinc ion binding"/>
    <property type="evidence" value="ECO:0007669"/>
    <property type="project" value="InterPro"/>
</dbReference>
<evidence type="ECO:0000256" key="8">
    <source>
        <dbReference type="ARBA" id="ARBA00022833"/>
    </source>
</evidence>
<name>A0A443RYQ2_9ACAR</name>
<dbReference type="Proteomes" id="UP000288716">
    <property type="component" value="Unassembled WGS sequence"/>
</dbReference>
<keyword evidence="5" id="KW-0479">Metal-binding</keyword>
<evidence type="ECO:0000256" key="2">
    <source>
        <dbReference type="ARBA" id="ARBA00005988"/>
    </source>
</evidence>
<dbReference type="OrthoDB" id="6416026at2759"/>
<dbReference type="GO" id="GO:0006508">
    <property type="term" value="P:proteolysis"/>
    <property type="evidence" value="ECO:0007669"/>
    <property type="project" value="UniProtKB-KW"/>
</dbReference>
<evidence type="ECO:0000259" key="11">
    <source>
        <dbReference type="PROSITE" id="PS52035"/>
    </source>
</evidence>
<gene>
    <name evidence="12" type="ORF">B4U80_00607</name>
</gene>
<evidence type="ECO:0000256" key="4">
    <source>
        <dbReference type="ARBA" id="ARBA00022670"/>
    </source>
</evidence>
<evidence type="ECO:0000256" key="6">
    <source>
        <dbReference type="ARBA" id="ARBA00022729"/>
    </source>
</evidence>
<evidence type="ECO:0000256" key="9">
    <source>
        <dbReference type="ARBA" id="ARBA00023049"/>
    </source>
</evidence>
<evidence type="ECO:0000256" key="3">
    <source>
        <dbReference type="ARBA" id="ARBA00022645"/>
    </source>
</evidence>
<evidence type="ECO:0000256" key="1">
    <source>
        <dbReference type="ARBA" id="ARBA00001947"/>
    </source>
</evidence>
<dbReference type="Pfam" id="PF00246">
    <property type="entry name" value="Peptidase_M14"/>
    <property type="match status" value="1"/>
</dbReference>
<evidence type="ECO:0000256" key="5">
    <source>
        <dbReference type="ARBA" id="ARBA00022723"/>
    </source>
</evidence>
<evidence type="ECO:0000313" key="12">
    <source>
        <dbReference type="EMBL" id="RWS20473.1"/>
    </source>
</evidence>
<dbReference type="FunFam" id="3.40.630.10:FF:000084">
    <property type="entry name" value="Carboxypeptidase B2"/>
    <property type="match status" value="1"/>
</dbReference>
<dbReference type="AlphaFoldDB" id="A0A443RYQ2"/>
<dbReference type="VEuPathDB" id="VectorBase:LDEU011567"/>
<protein>
    <recommendedName>
        <fullName evidence="11">Peptidase M14 domain-containing protein</fullName>
    </recommendedName>
</protein>
<dbReference type="SMART" id="SM00631">
    <property type="entry name" value="Zn_pept"/>
    <property type="match status" value="1"/>
</dbReference>